<dbReference type="Gene3D" id="3.20.20.150">
    <property type="entry name" value="Divalent-metal-dependent TIM barrel enzymes"/>
    <property type="match status" value="1"/>
</dbReference>
<reference evidence="1 2" key="1">
    <citation type="submission" date="2019-08" db="EMBL/GenBank/DDBJ databases">
        <title>In-depth cultivation of the pig gut microbiome towards novel bacterial diversity and tailored functional studies.</title>
        <authorList>
            <person name="Wylensek D."/>
            <person name="Hitch T.C.A."/>
            <person name="Clavel T."/>
        </authorList>
    </citation>
    <scope>NUCLEOTIDE SEQUENCE [LARGE SCALE GENOMIC DNA]</scope>
    <source>
        <strain evidence="1 2">WCA-389-WT-23B</strain>
    </source>
</reference>
<comment type="caution">
    <text evidence="1">The sequence shown here is derived from an EMBL/GenBank/DDBJ whole genome shotgun (WGS) entry which is preliminary data.</text>
</comment>
<name>A0A6N7W496_9FIRM</name>
<proteinExistence type="predicted"/>
<dbReference type="AlphaFoldDB" id="A0A6N7W496"/>
<evidence type="ECO:0000313" key="1">
    <source>
        <dbReference type="EMBL" id="MSS90069.1"/>
    </source>
</evidence>
<accession>A0A6N7W496</accession>
<protein>
    <submittedName>
        <fullName evidence="1">Uncharacterized protein</fullName>
    </submittedName>
</protein>
<sequence>MGINDDHLAPGEGMVNWANVRDIIDASSYEGSYTLESDSAIIPAGRTPLEHLLLHYKGAKAMLFP</sequence>
<keyword evidence="2" id="KW-1185">Reference proteome</keyword>
<gene>
    <name evidence="1" type="ORF">FYJ45_17815</name>
</gene>
<dbReference type="EMBL" id="VUMI01000031">
    <property type="protein sequence ID" value="MSS90069.1"/>
    <property type="molecule type" value="Genomic_DNA"/>
</dbReference>
<organism evidence="1 2">
    <name type="scientific">Eisenbergiella porci</name>
    <dbReference type="NCBI Taxonomy" id="2652274"/>
    <lineage>
        <taxon>Bacteria</taxon>
        <taxon>Bacillati</taxon>
        <taxon>Bacillota</taxon>
        <taxon>Clostridia</taxon>
        <taxon>Lachnospirales</taxon>
        <taxon>Lachnospiraceae</taxon>
        <taxon>Eisenbergiella</taxon>
    </lineage>
</organism>
<dbReference type="InterPro" id="IPR036237">
    <property type="entry name" value="Xyl_isomerase-like_sf"/>
</dbReference>
<dbReference type="SUPFAM" id="SSF51658">
    <property type="entry name" value="Xylose isomerase-like"/>
    <property type="match status" value="1"/>
</dbReference>
<evidence type="ECO:0000313" key="2">
    <source>
        <dbReference type="Proteomes" id="UP000436047"/>
    </source>
</evidence>
<dbReference type="Proteomes" id="UP000436047">
    <property type="component" value="Unassembled WGS sequence"/>
</dbReference>